<evidence type="ECO:0000256" key="2">
    <source>
        <dbReference type="ARBA" id="ARBA00022747"/>
    </source>
</evidence>
<keyword evidence="3" id="KW-0238">DNA-binding</keyword>
<dbReference type="InterPro" id="IPR044946">
    <property type="entry name" value="Restrct_endonuc_typeI_TRD_sf"/>
</dbReference>
<organism evidence="5 6">
    <name type="scientific">Candidatus Nitrosotenuis uzonensis</name>
    <dbReference type="NCBI Taxonomy" id="1407055"/>
    <lineage>
        <taxon>Archaea</taxon>
        <taxon>Nitrososphaerota</taxon>
        <taxon>Candidatus Nitrosotenuis</taxon>
    </lineage>
</organism>
<dbReference type="PANTHER" id="PTHR30408">
    <property type="entry name" value="TYPE-1 RESTRICTION ENZYME ECOKI SPECIFICITY PROTEIN"/>
    <property type="match status" value="1"/>
</dbReference>
<dbReference type="EMBL" id="CAJNAQ010000005">
    <property type="protein sequence ID" value="CAE6500794.1"/>
    <property type="molecule type" value="Genomic_DNA"/>
</dbReference>
<evidence type="ECO:0000256" key="1">
    <source>
        <dbReference type="ARBA" id="ARBA00010923"/>
    </source>
</evidence>
<keyword evidence="5" id="KW-0255">Endonuclease</keyword>
<accession>A0A812F3N1</accession>
<dbReference type="Gene3D" id="3.90.220.20">
    <property type="entry name" value="DNA methylase specificity domains"/>
    <property type="match status" value="2"/>
</dbReference>
<dbReference type="RefSeq" id="WP_205100357.1">
    <property type="nucleotide sequence ID" value="NZ_CAJNAQ010000005.1"/>
</dbReference>
<gene>
    <name evidence="5" type="ORF">NUZ5A_51062</name>
</gene>
<dbReference type="Pfam" id="PF01420">
    <property type="entry name" value="Methylase_S"/>
    <property type="match status" value="1"/>
</dbReference>
<dbReference type="Proteomes" id="UP000655759">
    <property type="component" value="Unassembled WGS sequence"/>
</dbReference>
<evidence type="ECO:0000313" key="5">
    <source>
        <dbReference type="EMBL" id="CAE6500794.1"/>
    </source>
</evidence>
<evidence type="ECO:0000313" key="6">
    <source>
        <dbReference type="Proteomes" id="UP000655759"/>
    </source>
</evidence>
<sequence>MKTKTKFKQTDIGMIPEDWEIDKLENHLIIKGRIGWKGLQISEYTNTGPFIVGGLQIKDNGVVWEECAHVTEDRYEESPEIMLREFDILMTKDGTIGKLAYIKKLPDKATVASHIHVIRKKSDEVLPQFLFYFFKSPRFQNLVESKISGSVVPALTQKDINNTFFPIPPTKEQQAIAKILSDLDSKIELNQQMNKTLEEIGKAIFKHWFVDFEFPNEEGKPYRSSNGDMIYNEELGKELPKGWKITSLDQAAEFTRGFSYKGSEKSKTDGEYVFVTLNSVKEFGGFKREFSYVTSDRVREKHFVRLGDVVISNTEQTKTGTLLGYPALVEFPFQYEKDKGIFSHHITKVSPKISNLRHYLYRYLFTYQQNAVKYHTGSVIWALDVNNWAKNEKIILPNPNTLEEFESFMESIFLKSLQNNLQIETLSRIRDSLLPRLMSGKIRVPVEAR</sequence>
<evidence type="ECO:0000256" key="3">
    <source>
        <dbReference type="ARBA" id="ARBA00023125"/>
    </source>
</evidence>
<dbReference type="GO" id="GO:0009307">
    <property type="term" value="P:DNA restriction-modification system"/>
    <property type="evidence" value="ECO:0007669"/>
    <property type="project" value="UniProtKB-KW"/>
</dbReference>
<proteinExistence type="inferred from homology"/>
<keyword evidence="5" id="KW-0378">Hydrolase</keyword>
<comment type="similarity">
    <text evidence="1">Belongs to the type-I restriction system S methylase family.</text>
</comment>
<evidence type="ECO:0000259" key="4">
    <source>
        <dbReference type="Pfam" id="PF01420"/>
    </source>
</evidence>
<dbReference type="InterPro" id="IPR052021">
    <property type="entry name" value="Type-I_RS_S_subunit"/>
</dbReference>
<name>A0A812F3N1_9ARCH</name>
<keyword evidence="5" id="KW-0540">Nuclease</keyword>
<dbReference type="GO" id="GO:0003677">
    <property type="term" value="F:DNA binding"/>
    <property type="evidence" value="ECO:0007669"/>
    <property type="project" value="UniProtKB-KW"/>
</dbReference>
<feature type="domain" description="Type I restriction modification DNA specificity" evidence="4">
    <location>
        <begin position="18"/>
        <end position="199"/>
    </location>
</feature>
<dbReference type="GO" id="GO:0004519">
    <property type="term" value="F:endonuclease activity"/>
    <property type="evidence" value="ECO:0007669"/>
    <property type="project" value="UniProtKB-KW"/>
</dbReference>
<reference evidence="5" key="1">
    <citation type="submission" date="2021-02" db="EMBL/GenBank/DDBJ databases">
        <authorList>
            <person name="Han P."/>
        </authorList>
    </citation>
    <scope>NUCLEOTIDE SEQUENCE</scope>
    <source>
        <strain evidence="5">Candidatus Nitrosotenuis uzonensis 5A</strain>
    </source>
</reference>
<dbReference type="AlphaFoldDB" id="A0A812F3N1"/>
<comment type="caution">
    <text evidence="5">The sequence shown here is derived from an EMBL/GenBank/DDBJ whole genome shotgun (WGS) entry which is preliminary data.</text>
</comment>
<dbReference type="PANTHER" id="PTHR30408:SF12">
    <property type="entry name" value="TYPE I RESTRICTION ENZYME MJAVIII SPECIFICITY SUBUNIT"/>
    <property type="match status" value="1"/>
</dbReference>
<protein>
    <submittedName>
        <fullName evidence="5">Restriction endonuclease type i hsds</fullName>
    </submittedName>
</protein>
<keyword evidence="2" id="KW-0680">Restriction system</keyword>
<dbReference type="InterPro" id="IPR000055">
    <property type="entry name" value="Restrct_endonuc_typeI_TRD"/>
</dbReference>
<dbReference type="SUPFAM" id="SSF116734">
    <property type="entry name" value="DNA methylase specificity domain"/>
    <property type="match status" value="2"/>
</dbReference>